<name>A0A1S4EG26_DIACI</name>
<evidence type="ECO:0000313" key="2">
    <source>
        <dbReference type="RefSeq" id="XP_026682112.1"/>
    </source>
</evidence>
<dbReference type="Pfam" id="PF14969">
    <property type="entry name" value="DUF4508"/>
    <property type="match status" value="1"/>
</dbReference>
<organism evidence="1 2">
    <name type="scientific">Diaphorina citri</name>
    <name type="common">Asian citrus psyllid</name>
    <dbReference type="NCBI Taxonomy" id="121845"/>
    <lineage>
        <taxon>Eukaryota</taxon>
        <taxon>Metazoa</taxon>
        <taxon>Ecdysozoa</taxon>
        <taxon>Arthropoda</taxon>
        <taxon>Hexapoda</taxon>
        <taxon>Insecta</taxon>
        <taxon>Pterygota</taxon>
        <taxon>Neoptera</taxon>
        <taxon>Paraneoptera</taxon>
        <taxon>Hemiptera</taxon>
        <taxon>Sternorrhyncha</taxon>
        <taxon>Psylloidea</taxon>
        <taxon>Psyllidae</taxon>
        <taxon>Diaphorininae</taxon>
        <taxon>Diaphorina</taxon>
    </lineage>
</organism>
<dbReference type="Proteomes" id="UP000079169">
    <property type="component" value="Unplaced"/>
</dbReference>
<accession>A0A1S4EG26</accession>
<dbReference type="KEGG" id="dci:103512984"/>
<gene>
    <name evidence="2 3" type="primary">LOC103512984</name>
</gene>
<evidence type="ECO:0000313" key="1">
    <source>
        <dbReference type="Proteomes" id="UP000079169"/>
    </source>
</evidence>
<proteinExistence type="predicted"/>
<reference evidence="2 3" key="1">
    <citation type="submission" date="2025-04" db="UniProtKB">
        <authorList>
            <consortium name="RefSeq"/>
        </authorList>
    </citation>
    <scope>IDENTIFICATION</scope>
</reference>
<protein>
    <submittedName>
        <fullName evidence="2 3">Uncharacterized protein C14orf119</fullName>
    </submittedName>
</protein>
<dbReference type="InterPro" id="IPR028019">
    <property type="entry name" value="DUF4508"/>
</dbReference>
<keyword evidence="1" id="KW-1185">Reference proteome</keyword>
<dbReference type="PaxDb" id="121845-A0A1S4EG26"/>
<dbReference type="OrthoDB" id="6514241at2759"/>
<evidence type="ECO:0000313" key="3">
    <source>
        <dbReference type="RefSeq" id="XP_026682113.1"/>
    </source>
</evidence>
<dbReference type="STRING" id="121845.A0A1S4EG26"/>
<dbReference type="RefSeq" id="XP_026682112.1">
    <property type="nucleotide sequence ID" value="XM_026826311.1"/>
</dbReference>
<sequence>MGSASNDFTPTFQTQLRYLNQWFLEWSEMQRCDFLPILLNKFSSKSTMNGIIPSLESLSTEENNRPPSLFQCRIKLFHDWTTNWTDIEKEQFVNSLKSIDEEFMKKYDEELMLSSSDKLETNNNVKEIITNGDHKEQDVDLEDNII</sequence>
<dbReference type="PANTHER" id="PTHR16260">
    <property type="entry name" value="SIMILAR TO 1700123O20RIK PROTEIN"/>
    <property type="match status" value="1"/>
</dbReference>
<dbReference type="AlphaFoldDB" id="A0A1S4EG26"/>
<dbReference type="RefSeq" id="XP_026682113.1">
    <property type="nucleotide sequence ID" value="XM_026826312.1"/>
</dbReference>
<dbReference type="OMA" id="GMEKLGC"/>
<dbReference type="PANTHER" id="PTHR16260:SF3">
    <property type="entry name" value="CHROMOSOME 14 OPEN READING FRAME 119-LIKE-RELATED"/>
    <property type="match status" value="1"/>
</dbReference>
<dbReference type="GeneID" id="103512984"/>